<dbReference type="Proteomes" id="UP000199258">
    <property type="component" value="Unassembled WGS sequence"/>
</dbReference>
<proteinExistence type="predicted"/>
<feature type="transmembrane region" description="Helical" evidence="6">
    <location>
        <begin position="39"/>
        <end position="60"/>
    </location>
</feature>
<reference evidence="8 9" key="1">
    <citation type="submission" date="2016-10" db="EMBL/GenBank/DDBJ databases">
        <authorList>
            <person name="de Groot N.N."/>
        </authorList>
    </citation>
    <scope>NUCLEOTIDE SEQUENCE [LARGE SCALE GENOMIC DNA]</scope>
    <source>
        <strain evidence="8 9">NP_1H</strain>
    </source>
</reference>
<evidence type="ECO:0000256" key="5">
    <source>
        <dbReference type="ARBA" id="ARBA00023136"/>
    </source>
</evidence>
<evidence type="ECO:0000256" key="1">
    <source>
        <dbReference type="ARBA" id="ARBA00004651"/>
    </source>
</evidence>
<dbReference type="InterPro" id="IPR052053">
    <property type="entry name" value="IM_YidH-like"/>
</dbReference>
<dbReference type="PANTHER" id="PTHR34187:SF2">
    <property type="entry name" value="DUF202 DOMAIN-CONTAINING PROTEIN"/>
    <property type="match status" value="1"/>
</dbReference>
<evidence type="ECO:0000313" key="8">
    <source>
        <dbReference type="EMBL" id="SDI03158.1"/>
    </source>
</evidence>
<dbReference type="PANTHER" id="PTHR34187">
    <property type="entry name" value="FGR18P"/>
    <property type="match status" value="1"/>
</dbReference>
<evidence type="ECO:0000256" key="4">
    <source>
        <dbReference type="ARBA" id="ARBA00022989"/>
    </source>
</evidence>
<evidence type="ECO:0000256" key="3">
    <source>
        <dbReference type="ARBA" id="ARBA00022692"/>
    </source>
</evidence>
<evidence type="ECO:0000259" key="7">
    <source>
        <dbReference type="Pfam" id="PF02656"/>
    </source>
</evidence>
<gene>
    <name evidence="8" type="ORF">SAMN04488693_105117</name>
</gene>
<keyword evidence="4 6" id="KW-1133">Transmembrane helix</keyword>
<dbReference type="STRING" id="335973.SAMN04488693_105117"/>
<keyword evidence="9" id="KW-1185">Reference proteome</keyword>
<dbReference type="EMBL" id="FNDT01000005">
    <property type="protein sequence ID" value="SDI03158.1"/>
    <property type="molecule type" value="Genomic_DNA"/>
</dbReference>
<sequence>MDTTRNDDDGGGRSGLARRVLRGGTEPDARFTLANERTFLAWIRTSLALMAGGIAVEAFTTDIFVPELRTTLAVLLLLLAMVISSVACFRWINVERAMRHGTPLPLPFLAPLLALGGSAVAAVVVVFVLVRGT</sequence>
<dbReference type="OrthoDB" id="582337at2"/>
<feature type="transmembrane region" description="Helical" evidence="6">
    <location>
        <begin position="112"/>
        <end position="130"/>
    </location>
</feature>
<dbReference type="GO" id="GO:0005886">
    <property type="term" value="C:plasma membrane"/>
    <property type="evidence" value="ECO:0007669"/>
    <property type="project" value="UniProtKB-SubCell"/>
</dbReference>
<keyword evidence="3 6" id="KW-0812">Transmembrane</keyword>
<evidence type="ECO:0000256" key="6">
    <source>
        <dbReference type="SAM" id="Phobius"/>
    </source>
</evidence>
<evidence type="ECO:0000256" key="2">
    <source>
        <dbReference type="ARBA" id="ARBA00022475"/>
    </source>
</evidence>
<accession>A0A1G8H918</accession>
<dbReference type="AlphaFoldDB" id="A0A1G8H918"/>
<protein>
    <submittedName>
        <fullName evidence="8">Putative membrane protein</fullName>
    </submittedName>
</protein>
<dbReference type="RefSeq" id="WP_090585704.1">
    <property type="nucleotide sequence ID" value="NZ_FNDT01000005.1"/>
</dbReference>
<feature type="transmembrane region" description="Helical" evidence="6">
    <location>
        <begin position="72"/>
        <end position="92"/>
    </location>
</feature>
<evidence type="ECO:0000313" key="9">
    <source>
        <dbReference type="Proteomes" id="UP000199258"/>
    </source>
</evidence>
<keyword evidence="2" id="KW-1003">Cell membrane</keyword>
<name>A0A1G8H918_9MICC</name>
<dbReference type="InterPro" id="IPR003807">
    <property type="entry name" value="DUF202"/>
</dbReference>
<dbReference type="Pfam" id="PF02656">
    <property type="entry name" value="DUF202"/>
    <property type="match status" value="1"/>
</dbReference>
<keyword evidence="5 6" id="KW-0472">Membrane</keyword>
<organism evidence="8 9">
    <name type="scientific">Arthrobacter subterraneus</name>
    <dbReference type="NCBI Taxonomy" id="335973"/>
    <lineage>
        <taxon>Bacteria</taxon>
        <taxon>Bacillati</taxon>
        <taxon>Actinomycetota</taxon>
        <taxon>Actinomycetes</taxon>
        <taxon>Micrococcales</taxon>
        <taxon>Micrococcaceae</taxon>
        <taxon>Arthrobacter</taxon>
    </lineage>
</organism>
<feature type="domain" description="DUF202" evidence="7">
    <location>
        <begin position="30"/>
        <end position="97"/>
    </location>
</feature>
<comment type="subcellular location">
    <subcellularLocation>
        <location evidence="1">Cell membrane</location>
        <topology evidence="1">Multi-pass membrane protein</topology>
    </subcellularLocation>
</comment>